<dbReference type="CDD" id="cd00570">
    <property type="entry name" value="GST_N_family"/>
    <property type="match status" value="1"/>
</dbReference>
<sequence>MPDHERLGTLYYSHNLNPRVAVAVGRYLRAPLDYVRVDPMGRDREAFRPINPNTRVPVLVEPSRSLWETDAIALRLATLLDERFWPAERREEVLQWVSWGGHHFTRAANVF</sequence>
<accession>A0A4R5TLX7</accession>
<dbReference type="Gene3D" id="3.40.30.10">
    <property type="entry name" value="Glutaredoxin"/>
    <property type="match status" value="1"/>
</dbReference>
<dbReference type="InterPro" id="IPR036249">
    <property type="entry name" value="Thioredoxin-like_sf"/>
</dbReference>
<evidence type="ECO:0000313" key="3">
    <source>
        <dbReference type="Proteomes" id="UP000294796"/>
    </source>
</evidence>
<organism evidence="2 3">
    <name type="scientific">Luteimonas aestuarii</name>
    <dbReference type="NCBI Taxonomy" id="453837"/>
    <lineage>
        <taxon>Bacteria</taxon>
        <taxon>Pseudomonadati</taxon>
        <taxon>Pseudomonadota</taxon>
        <taxon>Gammaproteobacteria</taxon>
        <taxon>Lysobacterales</taxon>
        <taxon>Lysobacteraceae</taxon>
        <taxon>Luteimonas</taxon>
    </lineage>
</organism>
<keyword evidence="3" id="KW-1185">Reference proteome</keyword>
<dbReference type="InterPro" id="IPR004045">
    <property type="entry name" value="Glutathione_S-Trfase_N"/>
</dbReference>
<name>A0A4R5TLX7_9GAMM</name>
<evidence type="ECO:0000259" key="1">
    <source>
        <dbReference type="PROSITE" id="PS50404"/>
    </source>
</evidence>
<feature type="domain" description="GST N-terminal" evidence="1">
    <location>
        <begin position="5"/>
        <end position="84"/>
    </location>
</feature>
<dbReference type="SUPFAM" id="SSF52833">
    <property type="entry name" value="Thioredoxin-like"/>
    <property type="match status" value="1"/>
</dbReference>
<gene>
    <name evidence="2" type="ORF">E2F46_13195</name>
</gene>
<dbReference type="Pfam" id="PF13417">
    <property type="entry name" value="GST_N_3"/>
    <property type="match status" value="1"/>
</dbReference>
<dbReference type="EMBL" id="SMTF01000012">
    <property type="protein sequence ID" value="TDK22711.1"/>
    <property type="molecule type" value="Genomic_DNA"/>
</dbReference>
<dbReference type="PROSITE" id="PS50404">
    <property type="entry name" value="GST_NTER"/>
    <property type="match status" value="1"/>
</dbReference>
<proteinExistence type="predicted"/>
<reference evidence="2 3" key="1">
    <citation type="submission" date="2019-03" db="EMBL/GenBank/DDBJ databases">
        <title>Luteimonas zhaokaii sp.nov., isolated from the rectal contents of Plateau pika in Yushu, Qinghai Province, China.</title>
        <authorList>
            <person name="Zhang G."/>
        </authorList>
    </citation>
    <scope>NUCLEOTIDE SEQUENCE [LARGE SCALE GENOMIC DNA]</scope>
    <source>
        <strain evidence="2 3">B9</strain>
    </source>
</reference>
<comment type="caution">
    <text evidence="2">The sequence shown here is derived from an EMBL/GenBank/DDBJ whole genome shotgun (WGS) entry which is preliminary data.</text>
</comment>
<dbReference type="RefSeq" id="WP_133322809.1">
    <property type="nucleotide sequence ID" value="NZ_SMTF01000012.1"/>
</dbReference>
<dbReference type="Proteomes" id="UP000294796">
    <property type="component" value="Unassembled WGS sequence"/>
</dbReference>
<evidence type="ECO:0000313" key="2">
    <source>
        <dbReference type="EMBL" id="TDK22711.1"/>
    </source>
</evidence>
<dbReference type="AlphaFoldDB" id="A0A4R5TLX7"/>
<dbReference type="OrthoDB" id="5958450at2"/>
<protein>
    <recommendedName>
        <fullName evidence="1">GST N-terminal domain-containing protein</fullName>
    </recommendedName>
</protein>